<sequence>MEFKSAEEYADGDGFFYLLIEKKDGDAKFKTTAQEICDLYGKERNRYELQSEKDGTKEVVKYEQKYDYEYIRFNLTFL</sequence>
<name>E4YAN5_OIKDI</name>
<proteinExistence type="predicted"/>
<dbReference type="EMBL" id="FN654362">
    <property type="protein sequence ID" value="CBY32622.1"/>
    <property type="molecule type" value="Genomic_DNA"/>
</dbReference>
<reference evidence="1" key="1">
    <citation type="journal article" date="2010" name="Science">
        <title>Plasticity of animal genome architecture unmasked by rapid evolution of a pelagic tunicate.</title>
        <authorList>
            <person name="Denoeud F."/>
            <person name="Henriet S."/>
            <person name="Mungpakdee S."/>
            <person name="Aury J.M."/>
            <person name="Da Silva C."/>
            <person name="Brinkmann H."/>
            <person name="Mikhaleva J."/>
            <person name="Olsen L.C."/>
            <person name="Jubin C."/>
            <person name="Canestro C."/>
            <person name="Bouquet J.M."/>
            <person name="Danks G."/>
            <person name="Poulain J."/>
            <person name="Campsteijn C."/>
            <person name="Adamski M."/>
            <person name="Cross I."/>
            <person name="Yadetie F."/>
            <person name="Muffato M."/>
            <person name="Louis A."/>
            <person name="Butcher S."/>
            <person name="Tsagkogeorga G."/>
            <person name="Konrad A."/>
            <person name="Singh S."/>
            <person name="Jensen M.F."/>
            <person name="Cong E.H."/>
            <person name="Eikeseth-Otteraa H."/>
            <person name="Noel B."/>
            <person name="Anthouard V."/>
            <person name="Porcel B.M."/>
            <person name="Kachouri-Lafond R."/>
            <person name="Nishino A."/>
            <person name="Ugolini M."/>
            <person name="Chourrout P."/>
            <person name="Nishida H."/>
            <person name="Aasland R."/>
            <person name="Huzurbazar S."/>
            <person name="Westhof E."/>
            <person name="Delsuc F."/>
            <person name="Lehrach H."/>
            <person name="Reinhardt R."/>
            <person name="Weissenbach J."/>
            <person name="Roy S.W."/>
            <person name="Artiguenave F."/>
            <person name="Postlethwait J.H."/>
            <person name="Manak J.R."/>
            <person name="Thompson E.M."/>
            <person name="Jaillon O."/>
            <person name="Du Pasquier L."/>
            <person name="Boudinot P."/>
            <person name="Liberles D.A."/>
            <person name="Volff J.N."/>
            <person name="Philippe H."/>
            <person name="Lenhard B."/>
            <person name="Roest Crollius H."/>
            <person name="Wincker P."/>
            <person name="Chourrout D."/>
        </authorList>
    </citation>
    <scope>NUCLEOTIDE SEQUENCE [LARGE SCALE GENOMIC DNA]</scope>
</reference>
<protein>
    <submittedName>
        <fullName evidence="1">Uncharacterized protein</fullName>
    </submittedName>
</protein>
<accession>E4YAN5</accession>
<evidence type="ECO:0000313" key="1">
    <source>
        <dbReference type="EMBL" id="CBY32622.1"/>
    </source>
</evidence>
<gene>
    <name evidence="1" type="ORF">GSOID_T00031962001</name>
</gene>
<dbReference type="AlphaFoldDB" id="E4YAN5"/>
<dbReference type="Proteomes" id="UP000011014">
    <property type="component" value="Unassembled WGS sequence"/>
</dbReference>
<organism evidence="1">
    <name type="scientific">Oikopleura dioica</name>
    <name type="common">Tunicate</name>
    <dbReference type="NCBI Taxonomy" id="34765"/>
    <lineage>
        <taxon>Eukaryota</taxon>
        <taxon>Metazoa</taxon>
        <taxon>Chordata</taxon>
        <taxon>Tunicata</taxon>
        <taxon>Appendicularia</taxon>
        <taxon>Copelata</taxon>
        <taxon>Oikopleuridae</taxon>
        <taxon>Oikopleura</taxon>
    </lineage>
</organism>